<evidence type="ECO:0000256" key="1">
    <source>
        <dbReference type="ARBA" id="ARBA00006227"/>
    </source>
</evidence>
<keyword evidence="3 4" id="KW-0687">Ribonucleoprotein</keyword>
<dbReference type="AlphaFoldDB" id="A0A3M0YZI1"/>
<evidence type="ECO:0000256" key="3">
    <source>
        <dbReference type="ARBA" id="ARBA00023274"/>
    </source>
</evidence>
<evidence type="ECO:0000313" key="6">
    <source>
        <dbReference type="Proteomes" id="UP000269410"/>
    </source>
</evidence>
<dbReference type="PANTHER" id="PTHR11545">
    <property type="entry name" value="RIBOSOMAL PROTEIN L13"/>
    <property type="match status" value="1"/>
</dbReference>
<dbReference type="CDD" id="cd00392">
    <property type="entry name" value="Ribosomal_L13"/>
    <property type="match status" value="1"/>
</dbReference>
<comment type="subunit">
    <text evidence="4">Part of the 50S ribosomal subunit.</text>
</comment>
<accession>A0A3M0YZI1</accession>
<protein>
    <recommendedName>
        <fullName evidence="4">Large ribosomal subunit protein uL13</fullName>
    </recommendedName>
</protein>
<dbReference type="GO" id="GO:0003735">
    <property type="term" value="F:structural constituent of ribosome"/>
    <property type="evidence" value="ECO:0007669"/>
    <property type="project" value="InterPro"/>
</dbReference>
<reference evidence="5 6" key="1">
    <citation type="submission" date="2018-10" db="EMBL/GenBank/DDBJ databases">
        <title>Thermophilic Lithotrophy and Phototrophy in an Intertidal, Iron-rich, Geothermal Spring.</title>
        <authorList>
            <person name="Ward L.M."/>
            <person name="Idei A."/>
            <person name="Nakagawa M."/>
            <person name="Ueno Y."/>
            <person name="Fischer W."/>
            <person name="Mcglynn S.E."/>
        </authorList>
    </citation>
    <scope>NUCLEOTIDE SEQUENCE [LARGE SCALE GENOMIC DNA]</scope>
    <source>
        <strain evidence="5">J137</strain>
    </source>
</reference>
<proteinExistence type="inferred from homology"/>
<evidence type="ECO:0000313" key="5">
    <source>
        <dbReference type="EMBL" id="RMD76727.1"/>
    </source>
</evidence>
<comment type="similarity">
    <text evidence="1 4">Belongs to the universal ribosomal protein uL13 family.</text>
</comment>
<dbReference type="GO" id="GO:0006412">
    <property type="term" value="P:translation"/>
    <property type="evidence" value="ECO:0007669"/>
    <property type="project" value="UniProtKB-UniRule"/>
</dbReference>
<dbReference type="EMBL" id="RFKV01000104">
    <property type="protein sequence ID" value="RMD76727.1"/>
    <property type="molecule type" value="Genomic_DNA"/>
</dbReference>
<dbReference type="NCBIfam" id="TIGR01066">
    <property type="entry name" value="rplM_bact"/>
    <property type="match status" value="1"/>
</dbReference>
<keyword evidence="2 4" id="KW-0689">Ribosomal protein</keyword>
<name>A0A3M0YZI1_9BACT</name>
<dbReference type="InterPro" id="IPR005823">
    <property type="entry name" value="Ribosomal_uL13_bac-type"/>
</dbReference>
<evidence type="ECO:0000256" key="4">
    <source>
        <dbReference type="HAMAP-Rule" id="MF_01366"/>
    </source>
</evidence>
<sequence>MMNVTRIKQSQIEERWFLIDASNKRLGVLSTMIAHILQHKNDPFYRRNLIPRHKVIVINTDKLDITPKRALSKYYKSYSGYPGGLRFISLKEQMKKDSTKVVMKAVKGMLPKNKRSREMLANLYIYRTSDHPHKAQDSLTVKIG</sequence>
<gene>
    <name evidence="4" type="primary">rplM</name>
    <name evidence="5" type="ORF">D6810_03105</name>
</gene>
<dbReference type="HAMAP" id="MF_01366">
    <property type="entry name" value="Ribosomal_uL13"/>
    <property type="match status" value="1"/>
</dbReference>
<dbReference type="Proteomes" id="UP000269410">
    <property type="component" value="Unassembled WGS sequence"/>
</dbReference>
<comment type="function">
    <text evidence="4">This protein is one of the early assembly proteins of the 50S ribosomal subunit, although it is not seen to bind rRNA by itself. It is important during the early stages of 50S assembly.</text>
</comment>
<dbReference type="PIRSF" id="PIRSF002181">
    <property type="entry name" value="Ribosomal_L13"/>
    <property type="match status" value="1"/>
</dbReference>
<dbReference type="SUPFAM" id="SSF52161">
    <property type="entry name" value="Ribosomal protein L13"/>
    <property type="match status" value="1"/>
</dbReference>
<dbReference type="Gene3D" id="3.90.1180.10">
    <property type="entry name" value="Ribosomal protein L13"/>
    <property type="match status" value="1"/>
</dbReference>
<dbReference type="GO" id="GO:0017148">
    <property type="term" value="P:negative regulation of translation"/>
    <property type="evidence" value="ECO:0007669"/>
    <property type="project" value="TreeGrafter"/>
</dbReference>
<dbReference type="GO" id="GO:0003729">
    <property type="term" value="F:mRNA binding"/>
    <property type="evidence" value="ECO:0007669"/>
    <property type="project" value="TreeGrafter"/>
</dbReference>
<dbReference type="GO" id="GO:0022625">
    <property type="term" value="C:cytosolic large ribosomal subunit"/>
    <property type="evidence" value="ECO:0007669"/>
    <property type="project" value="TreeGrafter"/>
</dbReference>
<dbReference type="InterPro" id="IPR005822">
    <property type="entry name" value="Ribosomal_uL13"/>
</dbReference>
<dbReference type="Pfam" id="PF00572">
    <property type="entry name" value="Ribosomal_L13"/>
    <property type="match status" value="1"/>
</dbReference>
<dbReference type="PANTHER" id="PTHR11545:SF2">
    <property type="entry name" value="LARGE RIBOSOMAL SUBUNIT PROTEIN UL13M"/>
    <property type="match status" value="1"/>
</dbReference>
<organism evidence="5 6">
    <name type="scientific">Candidatus Dojkabacteria bacterium</name>
    <dbReference type="NCBI Taxonomy" id="2099670"/>
    <lineage>
        <taxon>Bacteria</taxon>
        <taxon>Candidatus Dojkabacteria</taxon>
    </lineage>
</organism>
<dbReference type="InterPro" id="IPR036899">
    <property type="entry name" value="Ribosomal_uL13_sf"/>
</dbReference>
<comment type="caution">
    <text evidence="5">The sequence shown here is derived from an EMBL/GenBank/DDBJ whole genome shotgun (WGS) entry which is preliminary data.</text>
</comment>
<evidence type="ECO:0000256" key="2">
    <source>
        <dbReference type="ARBA" id="ARBA00022980"/>
    </source>
</evidence>